<keyword evidence="2" id="KW-0521">NADP</keyword>
<dbReference type="InterPro" id="IPR002347">
    <property type="entry name" value="SDR_fam"/>
</dbReference>
<dbReference type="InterPro" id="IPR036291">
    <property type="entry name" value="NAD(P)-bd_dom_sf"/>
</dbReference>
<dbReference type="HOGENOM" id="CLU_010194_1_1_1"/>
<dbReference type="KEGG" id="nfi:NFIA_044700"/>
<dbReference type="PRINTS" id="PR00081">
    <property type="entry name" value="GDHRDH"/>
</dbReference>
<dbReference type="InterPro" id="IPR020904">
    <property type="entry name" value="Sc_DH/Rdtase_CS"/>
</dbReference>
<dbReference type="PANTHER" id="PTHR42760:SF5">
    <property type="entry name" value="2-DEHYDRO-3-DEOXY-D-GLUCONATE 5-DEHYDROGENASE"/>
    <property type="match status" value="1"/>
</dbReference>
<evidence type="ECO:0000256" key="1">
    <source>
        <dbReference type="ARBA" id="ARBA00006484"/>
    </source>
</evidence>
<sequence>MMNNLPTNQLFSLEGKIVICTGATGGIGQSLCKSLAEAGADIVSIQTPNDPNAGSLSQCLTELGRKLWTFECNLTDLSSVRSTFRDIWNAGISPSVLLNCAGVNRRRPLIEVTDEDLDLILSVNLKASYVAAQEFARRLLELNLPGKVINVGSVTSFRGMYNVSAYASSKGGVIQMTKSFSNELAPHNIQVNCICPGYIRTPLTKQLENDPVYNDFILKGTPAGRWGTPEDLRGAAIFLASDASNFVTGSSLIVDGGMVAA</sequence>
<reference evidence="5" key="1">
    <citation type="journal article" date="2008" name="PLoS Genet.">
        <title>Genomic islands in the pathogenic filamentous fungus Aspergillus fumigatus.</title>
        <authorList>
            <person name="Fedorova N.D."/>
            <person name="Khaldi N."/>
            <person name="Joardar V.S."/>
            <person name="Maiti R."/>
            <person name="Amedeo P."/>
            <person name="Anderson M.J."/>
            <person name="Crabtree J."/>
            <person name="Silva J.C."/>
            <person name="Badger J.H."/>
            <person name="Albarraq A."/>
            <person name="Angiuoli S."/>
            <person name="Bussey H."/>
            <person name="Bowyer P."/>
            <person name="Cotty P.J."/>
            <person name="Dyer P.S."/>
            <person name="Egan A."/>
            <person name="Galens K."/>
            <person name="Fraser-Liggett C.M."/>
            <person name="Haas B.J."/>
            <person name="Inman J.M."/>
            <person name="Kent R."/>
            <person name="Lemieux S."/>
            <person name="Malavazi I."/>
            <person name="Orvis J."/>
            <person name="Roemer T."/>
            <person name="Ronning C.M."/>
            <person name="Sundaram J.P."/>
            <person name="Sutton G."/>
            <person name="Turner G."/>
            <person name="Venter J.C."/>
            <person name="White O.R."/>
            <person name="Whitty B.R."/>
            <person name="Youngman P."/>
            <person name="Wolfe K.H."/>
            <person name="Goldman G.H."/>
            <person name="Wortman J.R."/>
            <person name="Jiang B."/>
            <person name="Denning D.W."/>
            <person name="Nierman W.C."/>
        </authorList>
    </citation>
    <scope>NUCLEOTIDE SEQUENCE [LARGE SCALE GENOMIC DNA]</scope>
    <source>
        <strain evidence="5">ATCC 1020 / DSM 3700 / CBS 544.65 / FGSC A1164 / JCM 1740 / NRRL 181 / WB 181</strain>
    </source>
</reference>
<keyword evidence="5" id="KW-1185">Reference proteome</keyword>
<dbReference type="eggNOG" id="KOG1200">
    <property type="taxonomic scope" value="Eukaryota"/>
</dbReference>
<dbReference type="VEuPathDB" id="FungiDB:NFIA_044700"/>
<dbReference type="OrthoDB" id="37659at2759"/>
<gene>
    <name evidence="4" type="ORF">NFIA_044700</name>
</gene>
<proteinExistence type="inferred from homology"/>
<evidence type="ECO:0000256" key="3">
    <source>
        <dbReference type="ARBA" id="ARBA00023002"/>
    </source>
</evidence>
<evidence type="ECO:0000313" key="5">
    <source>
        <dbReference type="Proteomes" id="UP000006702"/>
    </source>
</evidence>
<dbReference type="OMA" id="CAGINRR"/>
<dbReference type="STRING" id="331117.A1CV74"/>
<dbReference type="FunFam" id="3.40.50.720:FF:000084">
    <property type="entry name" value="Short-chain dehydrogenase reductase"/>
    <property type="match status" value="1"/>
</dbReference>
<protein>
    <submittedName>
        <fullName evidence="4">Gluconate 5-dehydrogenase</fullName>
    </submittedName>
</protein>
<keyword evidence="3" id="KW-0560">Oxidoreductase</keyword>
<dbReference type="AlphaFoldDB" id="A1CV74"/>
<dbReference type="PRINTS" id="PR00080">
    <property type="entry name" value="SDRFAMILY"/>
</dbReference>
<dbReference type="SUPFAM" id="SSF51735">
    <property type="entry name" value="NAD(P)-binding Rossmann-fold domains"/>
    <property type="match status" value="1"/>
</dbReference>
<dbReference type="GO" id="GO:0016616">
    <property type="term" value="F:oxidoreductase activity, acting on the CH-OH group of donors, NAD or NADP as acceptor"/>
    <property type="evidence" value="ECO:0007669"/>
    <property type="project" value="TreeGrafter"/>
</dbReference>
<evidence type="ECO:0000256" key="2">
    <source>
        <dbReference type="ARBA" id="ARBA00022857"/>
    </source>
</evidence>
<dbReference type="GeneID" id="4594324"/>
<accession>A1CV74</accession>
<dbReference type="Gene3D" id="3.40.50.720">
    <property type="entry name" value="NAD(P)-binding Rossmann-like Domain"/>
    <property type="match status" value="1"/>
</dbReference>
<dbReference type="GO" id="GO:0044550">
    <property type="term" value="P:secondary metabolite biosynthetic process"/>
    <property type="evidence" value="ECO:0007669"/>
    <property type="project" value="UniProtKB-ARBA"/>
</dbReference>
<organism evidence="4 5">
    <name type="scientific">Neosartorya fischeri (strain ATCC 1020 / DSM 3700 / CBS 544.65 / FGSC A1164 / JCM 1740 / NRRL 181 / WB 181)</name>
    <name type="common">Aspergillus fischerianus</name>
    <dbReference type="NCBI Taxonomy" id="331117"/>
    <lineage>
        <taxon>Eukaryota</taxon>
        <taxon>Fungi</taxon>
        <taxon>Dikarya</taxon>
        <taxon>Ascomycota</taxon>
        <taxon>Pezizomycotina</taxon>
        <taxon>Eurotiomycetes</taxon>
        <taxon>Eurotiomycetidae</taxon>
        <taxon>Eurotiales</taxon>
        <taxon>Aspergillaceae</taxon>
        <taxon>Aspergillus</taxon>
        <taxon>Aspergillus subgen. Fumigati</taxon>
    </lineage>
</organism>
<dbReference type="Pfam" id="PF13561">
    <property type="entry name" value="adh_short_C2"/>
    <property type="match status" value="1"/>
</dbReference>
<dbReference type="RefSeq" id="XP_001267548.1">
    <property type="nucleotide sequence ID" value="XM_001267547.1"/>
</dbReference>
<dbReference type="Proteomes" id="UP000006702">
    <property type="component" value="Unassembled WGS sequence"/>
</dbReference>
<evidence type="ECO:0000313" key="4">
    <source>
        <dbReference type="EMBL" id="EAW25651.1"/>
    </source>
</evidence>
<dbReference type="EMBL" id="DS027684">
    <property type="protein sequence ID" value="EAW25651.1"/>
    <property type="molecule type" value="Genomic_DNA"/>
</dbReference>
<dbReference type="PROSITE" id="PS00061">
    <property type="entry name" value="ADH_SHORT"/>
    <property type="match status" value="1"/>
</dbReference>
<name>A1CV74_NEOFI</name>
<comment type="similarity">
    <text evidence="1">Belongs to the short-chain dehydrogenases/reductases (SDR) family.</text>
</comment>
<dbReference type="PANTHER" id="PTHR42760">
    <property type="entry name" value="SHORT-CHAIN DEHYDROGENASES/REDUCTASES FAMILY MEMBER"/>
    <property type="match status" value="1"/>
</dbReference>